<accession>A0AB34C5B6</accession>
<sequence length="69" mass="7602">MHRWRLSIADSRTGASATADQDLCVLVQIEAQAALDKIEEVATESRASTESSLPVERVDIRSRFVESVV</sequence>
<evidence type="ECO:0000313" key="2">
    <source>
        <dbReference type="Proteomes" id="UP000323924"/>
    </source>
</evidence>
<protein>
    <submittedName>
        <fullName evidence="1">Uncharacterized protein</fullName>
    </submittedName>
</protein>
<dbReference type="EMBL" id="VWPC01000012">
    <property type="protein sequence ID" value="KAA5841782.1"/>
    <property type="molecule type" value="Genomic_DNA"/>
</dbReference>
<reference evidence="1 2" key="1">
    <citation type="submission" date="2019-09" db="EMBL/GenBank/DDBJ databases">
        <authorList>
            <person name="Vacheron J."/>
            <person name="Dubost A."/>
            <person name="Prigent-Combaret C."/>
            <person name="Muller D."/>
        </authorList>
    </citation>
    <scope>NUCLEOTIDE SEQUENCE [LARGE SCALE GENOMIC DNA]</scope>
    <source>
        <strain evidence="1 2">JV497</strain>
    </source>
</reference>
<evidence type="ECO:0000313" key="1">
    <source>
        <dbReference type="EMBL" id="KAA5841782.1"/>
    </source>
</evidence>
<name>A0AB34C5B6_9PSED</name>
<proteinExistence type="predicted"/>
<organism evidence="1 2">
    <name type="scientific">Pseudomonas chlororaphis</name>
    <dbReference type="NCBI Taxonomy" id="587753"/>
    <lineage>
        <taxon>Bacteria</taxon>
        <taxon>Pseudomonadati</taxon>
        <taxon>Pseudomonadota</taxon>
        <taxon>Gammaproteobacteria</taxon>
        <taxon>Pseudomonadales</taxon>
        <taxon>Pseudomonadaceae</taxon>
        <taxon>Pseudomonas</taxon>
    </lineage>
</organism>
<gene>
    <name evidence="1" type="ORF">F2A38_14680</name>
</gene>
<dbReference type="Proteomes" id="UP000323924">
    <property type="component" value="Unassembled WGS sequence"/>
</dbReference>
<comment type="caution">
    <text evidence="1">The sequence shown here is derived from an EMBL/GenBank/DDBJ whole genome shotgun (WGS) entry which is preliminary data.</text>
</comment>
<dbReference type="AlphaFoldDB" id="A0AB34C5B6"/>